<dbReference type="InterPro" id="IPR008383">
    <property type="entry name" value="API5"/>
</dbReference>
<dbReference type="GO" id="GO:0043067">
    <property type="term" value="P:regulation of programmed cell death"/>
    <property type="evidence" value="ECO:0007669"/>
    <property type="project" value="TreeGrafter"/>
</dbReference>
<dbReference type="InterPro" id="IPR016024">
    <property type="entry name" value="ARM-type_fold"/>
</dbReference>
<keyword evidence="2" id="KW-0053">Apoptosis</keyword>
<dbReference type="EMBL" id="LR862133">
    <property type="protein sequence ID" value="CAD1839215.1"/>
    <property type="molecule type" value="Genomic_DNA"/>
</dbReference>
<dbReference type="GO" id="GO:0005634">
    <property type="term" value="C:nucleus"/>
    <property type="evidence" value="ECO:0007669"/>
    <property type="project" value="TreeGrafter"/>
</dbReference>
<evidence type="ECO:0000256" key="3">
    <source>
        <dbReference type="SAM" id="MobiDB-lite"/>
    </source>
</evidence>
<gene>
    <name evidence="4" type="ORF">CB5_LOCUS22426</name>
</gene>
<protein>
    <recommendedName>
        <fullName evidence="5">Apoptosis inhibitor 5</fullName>
    </recommendedName>
</protein>
<feature type="region of interest" description="Disordered" evidence="3">
    <location>
        <begin position="496"/>
        <end position="532"/>
    </location>
</feature>
<reference evidence="4" key="1">
    <citation type="submission" date="2020-07" db="EMBL/GenBank/DDBJ databases">
        <authorList>
            <person name="Lin J."/>
        </authorList>
    </citation>
    <scope>NUCLEOTIDE SEQUENCE</scope>
</reference>
<proteinExistence type="inferred from homology"/>
<dbReference type="Pfam" id="PF05918">
    <property type="entry name" value="API5"/>
    <property type="match status" value="2"/>
</dbReference>
<dbReference type="PANTHER" id="PTHR12758:SF19">
    <property type="entry name" value="APOPTOSIS INHIBITOR 5"/>
    <property type="match status" value="1"/>
</dbReference>
<organism evidence="4">
    <name type="scientific">Ananas comosus var. bracteatus</name>
    <name type="common">red pineapple</name>
    <dbReference type="NCBI Taxonomy" id="296719"/>
    <lineage>
        <taxon>Eukaryota</taxon>
        <taxon>Viridiplantae</taxon>
        <taxon>Streptophyta</taxon>
        <taxon>Embryophyta</taxon>
        <taxon>Tracheophyta</taxon>
        <taxon>Spermatophyta</taxon>
        <taxon>Magnoliopsida</taxon>
        <taxon>Liliopsida</taxon>
        <taxon>Poales</taxon>
        <taxon>Bromeliaceae</taxon>
        <taxon>Bromelioideae</taxon>
        <taxon>Ananas</taxon>
    </lineage>
</organism>
<evidence type="ECO:0000256" key="1">
    <source>
        <dbReference type="ARBA" id="ARBA00009515"/>
    </source>
</evidence>
<feature type="compositionally biased region" description="Low complexity" evidence="3">
    <location>
        <begin position="502"/>
        <end position="522"/>
    </location>
</feature>
<evidence type="ECO:0000313" key="4">
    <source>
        <dbReference type="EMBL" id="CAD1839215.1"/>
    </source>
</evidence>
<dbReference type="AlphaFoldDB" id="A0A6V7Q8P6"/>
<name>A0A6V7Q8P6_ANACO</name>
<evidence type="ECO:0008006" key="5">
    <source>
        <dbReference type="Google" id="ProtNLM"/>
    </source>
</evidence>
<dbReference type="PANTHER" id="PTHR12758">
    <property type="entry name" value="APOPTOSIS INHIBITOR 5-RELATED"/>
    <property type="match status" value="1"/>
</dbReference>
<sequence length="532" mass="59445">MASDSSAEAAEVEKLYEFGERLNEAKDKSQHVSDYEGIIMAVKGQSVKAKQLAAQLIPRFFKFFPALPARPSQRSSISSRTRRNLGVQAIRGFPLLCKDTPEHVSKIADILGQLLTYGENVERDAVNKSLMSILRQDVKASLTALFKHVEIGMENVREKVICFLKDKVNSKFIWTRSCVEKSSILSKLKNICFWSGVPLKAELLKPQVEMERYVTDLVKKSLQDVTGAEFNLFMDFLKSFSIFGEGAPPERIQELIEIIEAQADLDAHFNVDDVDHIDRLISCMYMALPIFMRGASSSKFLNYFNKHIVPVFDKFPEEKKIDLLKTVAGSSPYATAQDSRQLLPSIVQLLKKCMPRRKTEETNFNYVECLLYTFHHLAHKTPNSTNSLCGYKIVTGQPSDRLGEDFSDNYKDFTERLTATEEIVRASLKKLTQGMAEHNKALSAAKTEEAKAKIKTEQQKTTTGLRICNNILAMTQPLHAKAPTFIGDKKIKLSWQEPVKKSTPASTTGAAGTTTNGASANPSASKKGRVEG</sequence>
<dbReference type="SUPFAM" id="SSF48371">
    <property type="entry name" value="ARM repeat"/>
    <property type="match status" value="1"/>
</dbReference>
<evidence type="ECO:0000256" key="2">
    <source>
        <dbReference type="ARBA" id="ARBA00022703"/>
    </source>
</evidence>
<dbReference type="GO" id="GO:0003729">
    <property type="term" value="F:mRNA binding"/>
    <property type="evidence" value="ECO:0007669"/>
    <property type="project" value="TreeGrafter"/>
</dbReference>
<comment type="similarity">
    <text evidence="1">Belongs to the API5 family.</text>
</comment>
<accession>A0A6V7Q8P6</accession>